<reference evidence="2" key="1">
    <citation type="journal article" date="2020" name="mSystems">
        <title>Genome- and Community-Level Interaction Insights into Carbon Utilization and Element Cycling Functions of Hydrothermarchaeota in Hydrothermal Sediment.</title>
        <authorList>
            <person name="Zhou Z."/>
            <person name="Liu Y."/>
            <person name="Xu W."/>
            <person name="Pan J."/>
            <person name="Luo Z.H."/>
            <person name="Li M."/>
        </authorList>
    </citation>
    <scope>NUCLEOTIDE SEQUENCE [LARGE SCALE GENOMIC DNA]</scope>
    <source>
        <strain evidence="2">HyVt-443</strain>
    </source>
</reference>
<dbReference type="Proteomes" id="UP000886251">
    <property type="component" value="Unassembled WGS sequence"/>
</dbReference>
<dbReference type="NCBIfam" id="TIGR02595">
    <property type="entry name" value="PEP_CTERM"/>
    <property type="match status" value="1"/>
</dbReference>
<evidence type="ECO:0000256" key="1">
    <source>
        <dbReference type="SAM" id="Phobius"/>
    </source>
</evidence>
<dbReference type="EMBL" id="DRKP01000059">
    <property type="protein sequence ID" value="HEB95785.1"/>
    <property type="molecule type" value="Genomic_DNA"/>
</dbReference>
<dbReference type="AlphaFoldDB" id="A0A831RJR7"/>
<feature type="transmembrane region" description="Helical" evidence="1">
    <location>
        <begin position="316"/>
        <end position="333"/>
    </location>
</feature>
<dbReference type="InterPro" id="IPR013424">
    <property type="entry name" value="Ice-binding_C"/>
</dbReference>
<keyword evidence="1" id="KW-0472">Membrane</keyword>
<evidence type="ECO:0000313" key="2">
    <source>
        <dbReference type="EMBL" id="HEB95785.1"/>
    </source>
</evidence>
<keyword evidence="1" id="KW-0812">Transmembrane</keyword>
<keyword evidence="1" id="KW-1133">Transmembrane helix</keyword>
<evidence type="ECO:0000313" key="3">
    <source>
        <dbReference type="Proteomes" id="UP000886251"/>
    </source>
</evidence>
<accession>A0A831RJR7</accession>
<sequence>MLYMSLRGEMEDSFPNRSLRWIDSTLPAANAAIRGIVMAFRALCSRIGLAGAVFVSAVSATHAGTVTVNGWTELKWDTFTVRYSSEYPWSEYHTGAWASAKYWSNPAGDPQTAPPPGVDNPALTDSWGSVSVDAPIPAQAVRGRGSGTPDLLRTEGHVTVSGRNVAGIAGGRVVRSGIVTLPPLEDDGFYTISVSLDYSIHLDMSTTEKNDYAFGFSEFDFYMIPLAADWEVPEDDPLWWVPKLVDESDDTREPDLPPILTKSEVVSESLDVPGSWSRDISGTIRLNGTYQGNQRLGFVADAATHVRGETPIPEPPVLWLFLLGAGVGMAFLLRGKQGRHRQNGKPGR</sequence>
<name>A0A831RJR7_9GAMM</name>
<proteinExistence type="predicted"/>
<gene>
    <name evidence="2" type="ORF">ENI96_05070</name>
</gene>
<comment type="caution">
    <text evidence="2">The sequence shown here is derived from an EMBL/GenBank/DDBJ whole genome shotgun (WGS) entry which is preliminary data.</text>
</comment>
<protein>
    <submittedName>
        <fullName evidence="2">PEP-CTERM sorting domain-containing protein</fullName>
    </submittedName>
</protein>
<organism evidence="2 3">
    <name type="scientific">Sedimenticola thiotaurini</name>
    <dbReference type="NCBI Taxonomy" id="1543721"/>
    <lineage>
        <taxon>Bacteria</taxon>
        <taxon>Pseudomonadati</taxon>
        <taxon>Pseudomonadota</taxon>
        <taxon>Gammaproteobacteria</taxon>
        <taxon>Chromatiales</taxon>
        <taxon>Sedimenticolaceae</taxon>
        <taxon>Sedimenticola</taxon>
    </lineage>
</organism>